<sequence>MPSQSDDGPDSGGLSPIGEDDGYSGDRGEIRSSSQYGGEYGVGTTSGHFCDRLEFDGNMFPEPRRNRNEPRAPSKGKGKKHTSVGYSSGRRLISSNLEYSDSSTST</sequence>
<proteinExistence type="predicted"/>
<feature type="compositionally biased region" description="Basic and acidic residues" evidence="1">
    <location>
        <begin position="62"/>
        <end position="72"/>
    </location>
</feature>
<protein>
    <submittedName>
        <fullName evidence="2">Uncharacterized protein</fullName>
    </submittedName>
</protein>
<reference evidence="2 3" key="1">
    <citation type="submission" date="2023-03" db="EMBL/GenBank/DDBJ databases">
        <title>WGS of Gossypium arboreum.</title>
        <authorList>
            <person name="Yu D."/>
        </authorList>
    </citation>
    <scope>NUCLEOTIDE SEQUENCE [LARGE SCALE GENOMIC DNA]</scope>
    <source>
        <tissue evidence="2">Leaf</tissue>
    </source>
</reference>
<accession>A0ABR0N6D9</accession>
<keyword evidence="3" id="KW-1185">Reference proteome</keyword>
<feature type="compositionally biased region" description="Polar residues" evidence="1">
    <location>
        <begin position="93"/>
        <end position="106"/>
    </location>
</feature>
<feature type="region of interest" description="Disordered" evidence="1">
    <location>
        <begin position="1"/>
        <end position="106"/>
    </location>
</feature>
<evidence type="ECO:0000256" key="1">
    <source>
        <dbReference type="SAM" id="MobiDB-lite"/>
    </source>
</evidence>
<dbReference type="EMBL" id="JARKNE010000011">
    <property type="protein sequence ID" value="KAK5785174.1"/>
    <property type="molecule type" value="Genomic_DNA"/>
</dbReference>
<comment type="caution">
    <text evidence="2">The sequence shown here is derived from an EMBL/GenBank/DDBJ whole genome shotgun (WGS) entry which is preliminary data.</text>
</comment>
<evidence type="ECO:0000313" key="3">
    <source>
        <dbReference type="Proteomes" id="UP001358586"/>
    </source>
</evidence>
<evidence type="ECO:0000313" key="2">
    <source>
        <dbReference type="EMBL" id="KAK5785174.1"/>
    </source>
</evidence>
<name>A0ABR0N6D9_GOSAR</name>
<gene>
    <name evidence="2" type="ORF">PVK06_039727</name>
</gene>
<organism evidence="2 3">
    <name type="scientific">Gossypium arboreum</name>
    <name type="common">Tree cotton</name>
    <name type="synonym">Gossypium nanking</name>
    <dbReference type="NCBI Taxonomy" id="29729"/>
    <lineage>
        <taxon>Eukaryota</taxon>
        <taxon>Viridiplantae</taxon>
        <taxon>Streptophyta</taxon>
        <taxon>Embryophyta</taxon>
        <taxon>Tracheophyta</taxon>
        <taxon>Spermatophyta</taxon>
        <taxon>Magnoliopsida</taxon>
        <taxon>eudicotyledons</taxon>
        <taxon>Gunneridae</taxon>
        <taxon>Pentapetalae</taxon>
        <taxon>rosids</taxon>
        <taxon>malvids</taxon>
        <taxon>Malvales</taxon>
        <taxon>Malvaceae</taxon>
        <taxon>Malvoideae</taxon>
        <taxon>Gossypium</taxon>
    </lineage>
</organism>
<dbReference type="Proteomes" id="UP001358586">
    <property type="component" value="Chromosome 11"/>
</dbReference>